<keyword evidence="1" id="KW-0812">Transmembrane</keyword>
<evidence type="ECO:0000256" key="1">
    <source>
        <dbReference type="SAM" id="Phobius"/>
    </source>
</evidence>
<protein>
    <submittedName>
        <fullName evidence="2">Uncharacterized protein</fullName>
    </submittedName>
</protein>
<keyword evidence="1" id="KW-1133">Transmembrane helix</keyword>
<evidence type="ECO:0000313" key="2">
    <source>
        <dbReference type="EMBL" id="JAH92373.1"/>
    </source>
</evidence>
<accession>A0A0E9WSD6</accession>
<feature type="transmembrane region" description="Helical" evidence="1">
    <location>
        <begin position="60"/>
        <end position="78"/>
    </location>
</feature>
<keyword evidence="1" id="KW-0472">Membrane</keyword>
<name>A0A0E9WSD6_ANGAN</name>
<proteinExistence type="predicted"/>
<reference evidence="2" key="2">
    <citation type="journal article" date="2015" name="Fish Shellfish Immunol.">
        <title>Early steps in the European eel (Anguilla anguilla)-Vibrio vulnificus interaction in the gills: Role of the RtxA13 toxin.</title>
        <authorList>
            <person name="Callol A."/>
            <person name="Pajuelo D."/>
            <person name="Ebbesson L."/>
            <person name="Teles M."/>
            <person name="MacKenzie S."/>
            <person name="Amaro C."/>
        </authorList>
    </citation>
    <scope>NUCLEOTIDE SEQUENCE</scope>
</reference>
<organism evidence="2">
    <name type="scientific">Anguilla anguilla</name>
    <name type="common">European freshwater eel</name>
    <name type="synonym">Muraena anguilla</name>
    <dbReference type="NCBI Taxonomy" id="7936"/>
    <lineage>
        <taxon>Eukaryota</taxon>
        <taxon>Metazoa</taxon>
        <taxon>Chordata</taxon>
        <taxon>Craniata</taxon>
        <taxon>Vertebrata</taxon>
        <taxon>Euteleostomi</taxon>
        <taxon>Actinopterygii</taxon>
        <taxon>Neopterygii</taxon>
        <taxon>Teleostei</taxon>
        <taxon>Anguilliformes</taxon>
        <taxon>Anguillidae</taxon>
        <taxon>Anguilla</taxon>
    </lineage>
</organism>
<dbReference type="EMBL" id="GBXM01016204">
    <property type="protein sequence ID" value="JAH92373.1"/>
    <property type="molecule type" value="Transcribed_RNA"/>
</dbReference>
<sequence length="80" mass="9029">MKWSSCHHSRANLKIPSDTQAHTHASTCAHTQAFTRAHRHTHKHVSALSFPQCVFAQRKIPLLFCLFVGLFFLSSVITSN</sequence>
<dbReference type="AlphaFoldDB" id="A0A0E9WSD6"/>
<reference evidence="2" key="1">
    <citation type="submission" date="2014-11" db="EMBL/GenBank/DDBJ databases">
        <authorList>
            <person name="Amaro Gonzalez C."/>
        </authorList>
    </citation>
    <scope>NUCLEOTIDE SEQUENCE</scope>
</reference>